<organism evidence="1 2">
    <name type="scientific">Zingiber officinale</name>
    <name type="common">Ginger</name>
    <name type="synonym">Amomum zingiber</name>
    <dbReference type="NCBI Taxonomy" id="94328"/>
    <lineage>
        <taxon>Eukaryota</taxon>
        <taxon>Viridiplantae</taxon>
        <taxon>Streptophyta</taxon>
        <taxon>Embryophyta</taxon>
        <taxon>Tracheophyta</taxon>
        <taxon>Spermatophyta</taxon>
        <taxon>Magnoliopsida</taxon>
        <taxon>Liliopsida</taxon>
        <taxon>Zingiberales</taxon>
        <taxon>Zingiberaceae</taxon>
        <taxon>Zingiber</taxon>
    </lineage>
</organism>
<dbReference type="AlphaFoldDB" id="A0A8J5M7Y7"/>
<proteinExistence type="predicted"/>
<keyword evidence="2" id="KW-1185">Reference proteome</keyword>
<dbReference type="EMBL" id="JACMSC010000001">
    <property type="protein sequence ID" value="KAG6536640.1"/>
    <property type="molecule type" value="Genomic_DNA"/>
</dbReference>
<comment type="caution">
    <text evidence="1">The sequence shown here is derived from an EMBL/GenBank/DDBJ whole genome shotgun (WGS) entry which is preliminary data.</text>
</comment>
<evidence type="ECO:0000313" key="2">
    <source>
        <dbReference type="Proteomes" id="UP000734854"/>
    </source>
</evidence>
<sequence>MQRFNRSLNHLNHPLPSVLKSPFKLLDGPKSSTARNSDEIAKLFPNLFGQPSAKLVLAGSDPSDLPSSLKIWGCIV</sequence>
<evidence type="ECO:0000313" key="1">
    <source>
        <dbReference type="EMBL" id="KAG6536640.1"/>
    </source>
</evidence>
<dbReference type="Proteomes" id="UP000734854">
    <property type="component" value="Unassembled WGS sequence"/>
</dbReference>
<protein>
    <submittedName>
        <fullName evidence="1">Uncharacterized protein</fullName>
    </submittedName>
</protein>
<reference evidence="1 2" key="1">
    <citation type="submission" date="2020-08" db="EMBL/GenBank/DDBJ databases">
        <title>Plant Genome Project.</title>
        <authorList>
            <person name="Zhang R.-G."/>
        </authorList>
    </citation>
    <scope>NUCLEOTIDE SEQUENCE [LARGE SCALE GENOMIC DNA]</scope>
    <source>
        <tissue evidence="1">Rhizome</tissue>
    </source>
</reference>
<name>A0A8J5M7Y7_ZINOF</name>
<gene>
    <name evidence="1" type="ORF">ZIOFF_001698</name>
</gene>
<accession>A0A8J5M7Y7</accession>